<dbReference type="InterPro" id="IPR002347">
    <property type="entry name" value="SDR_fam"/>
</dbReference>
<comment type="caution">
    <text evidence="4">The sequence shown here is derived from an EMBL/GenBank/DDBJ whole genome shotgun (WGS) entry which is preliminary data.</text>
</comment>
<dbReference type="Gene3D" id="3.40.50.720">
    <property type="entry name" value="NAD(P)-binding Rossmann-like Domain"/>
    <property type="match status" value="1"/>
</dbReference>
<sequence>MRDRVVVVTGGAGGIGQACVEAVLADGGLPVVLDAAPGPASGTVPHHQADVTDSARLTEVMTDIGARYGRIDVLVNNAAAVRAGDIEETALEDWTTLWDVNVLGYARAIRAALPYLRASPAGAIVNMSSFTAAAGFRRRVAYATTKGAIEAMTRAVAADLAAEGITVNAVRPGTVDTALLASLAAKAPDRDAARATYAARQPTGRMVDAAEIAHAVLFLADPVNRSTTGAVIAVDGGISGTRSTPMD</sequence>
<keyword evidence="5" id="KW-1185">Reference proteome</keyword>
<name>A0A934QWJ5_9PSEU</name>
<keyword evidence="2" id="KW-0560">Oxidoreductase</keyword>
<dbReference type="PROSITE" id="PS00061">
    <property type="entry name" value="ADH_SHORT"/>
    <property type="match status" value="1"/>
</dbReference>
<dbReference type="InterPro" id="IPR036291">
    <property type="entry name" value="NAD(P)-bd_dom_sf"/>
</dbReference>
<comment type="similarity">
    <text evidence="1">Belongs to the short-chain dehydrogenases/reductases (SDR) family.</text>
</comment>
<dbReference type="EMBL" id="JAENJH010000008">
    <property type="protein sequence ID" value="MBK1787836.1"/>
    <property type="molecule type" value="Genomic_DNA"/>
</dbReference>
<feature type="domain" description="Ketoreductase" evidence="3">
    <location>
        <begin position="4"/>
        <end position="173"/>
    </location>
</feature>
<dbReference type="SMART" id="SM00822">
    <property type="entry name" value="PKS_KR"/>
    <property type="match status" value="1"/>
</dbReference>
<dbReference type="CDD" id="cd05233">
    <property type="entry name" value="SDR_c"/>
    <property type="match status" value="1"/>
</dbReference>
<dbReference type="GO" id="GO:0016491">
    <property type="term" value="F:oxidoreductase activity"/>
    <property type="evidence" value="ECO:0007669"/>
    <property type="project" value="UniProtKB-KW"/>
</dbReference>
<dbReference type="RefSeq" id="WP_200322933.1">
    <property type="nucleotide sequence ID" value="NZ_JAENJH010000008.1"/>
</dbReference>
<evidence type="ECO:0000313" key="5">
    <source>
        <dbReference type="Proteomes" id="UP000635245"/>
    </source>
</evidence>
<dbReference type="Pfam" id="PF13561">
    <property type="entry name" value="adh_short_C2"/>
    <property type="match status" value="1"/>
</dbReference>
<dbReference type="PRINTS" id="PR00080">
    <property type="entry name" value="SDRFAMILY"/>
</dbReference>
<dbReference type="FunFam" id="3.40.50.720:FF:000084">
    <property type="entry name" value="Short-chain dehydrogenase reductase"/>
    <property type="match status" value="1"/>
</dbReference>
<evidence type="ECO:0000256" key="2">
    <source>
        <dbReference type="ARBA" id="ARBA00023002"/>
    </source>
</evidence>
<dbReference type="InterPro" id="IPR020904">
    <property type="entry name" value="Sc_DH/Rdtase_CS"/>
</dbReference>
<proteinExistence type="inferred from homology"/>
<dbReference type="PRINTS" id="PR00081">
    <property type="entry name" value="GDHRDH"/>
</dbReference>
<protein>
    <submittedName>
        <fullName evidence="4">SDR family oxidoreductase</fullName>
    </submittedName>
</protein>
<accession>A0A934QWJ5</accession>
<dbReference type="PANTHER" id="PTHR43477:SF1">
    <property type="entry name" value="DIHYDROANTICAPSIN 7-DEHYDROGENASE"/>
    <property type="match status" value="1"/>
</dbReference>
<organism evidence="4 5">
    <name type="scientific">Prauserella cavernicola</name>
    <dbReference type="NCBI Taxonomy" id="2800127"/>
    <lineage>
        <taxon>Bacteria</taxon>
        <taxon>Bacillati</taxon>
        <taxon>Actinomycetota</taxon>
        <taxon>Actinomycetes</taxon>
        <taxon>Pseudonocardiales</taxon>
        <taxon>Pseudonocardiaceae</taxon>
        <taxon>Prauserella</taxon>
    </lineage>
</organism>
<evidence type="ECO:0000259" key="3">
    <source>
        <dbReference type="SMART" id="SM00822"/>
    </source>
</evidence>
<dbReference type="PANTHER" id="PTHR43477">
    <property type="entry name" value="DIHYDROANTICAPSIN 7-DEHYDROGENASE"/>
    <property type="match status" value="1"/>
</dbReference>
<evidence type="ECO:0000256" key="1">
    <source>
        <dbReference type="ARBA" id="ARBA00006484"/>
    </source>
</evidence>
<dbReference type="AlphaFoldDB" id="A0A934QWJ5"/>
<gene>
    <name evidence="4" type="ORF">JHE00_26200</name>
</gene>
<dbReference type="SUPFAM" id="SSF51735">
    <property type="entry name" value="NAD(P)-binding Rossmann-fold domains"/>
    <property type="match status" value="1"/>
</dbReference>
<dbReference type="PROSITE" id="PS51257">
    <property type="entry name" value="PROKAR_LIPOPROTEIN"/>
    <property type="match status" value="1"/>
</dbReference>
<dbReference type="InterPro" id="IPR051122">
    <property type="entry name" value="SDR_DHRS6-like"/>
</dbReference>
<dbReference type="InterPro" id="IPR057326">
    <property type="entry name" value="KR_dom"/>
</dbReference>
<evidence type="ECO:0000313" key="4">
    <source>
        <dbReference type="EMBL" id="MBK1787836.1"/>
    </source>
</evidence>
<reference evidence="4" key="1">
    <citation type="submission" date="2020-12" db="EMBL/GenBank/DDBJ databases">
        <title>Prauserella sp. ASG 168, a novel actinomycete isolated from cave rock.</title>
        <authorList>
            <person name="Suriyachadkun C."/>
        </authorList>
    </citation>
    <scope>NUCLEOTIDE SEQUENCE</scope>
    <source>
        <strain evidence="4">ASG 168</strain>
    </source>
</reference>
<dbReference type="Proteomes" id="UP000635245">
    <property type="component" value="Unassembled WGS sequence"/>
</dbReference>